<dbReference type="AlphaFoldDB" id="Q02658"/>
<feature type="non-terminal residue" evidence="2">
    <location>
        <position position="1"/>
    </location>
</feature>
<sequence length="97" mass="11001">GRKRDITEELINRREDTSKWIKDIPVVPRTRAESESTHEPIPSSSRSEAIGEPVPSDSKFEAQAPNCEAEASNNKRNVGDGESAQPAKRVKERFWRR</sequence>
<accession>Q02658</accession>
<keyword evidence="2" id="KW-0496">Mitochondrion</keyword>
<feature type="region of interest" description="Disordered" evidence="1">
    <location>
        <begin position="27"/>
        <end position="97"/>
    </location>
</feature>
<organism evidence="2">
    <name type="scientific">Podospora anserina</name>
    <name type="common">Pleurage anserina</name>
    <dbReference type="NCBI Taxonomy" id="2587412"/>
    <lineage>
        <taxon>Eukaryota</taxon>
        <taxon>Fungi</taxon>
        <taxon>Dikarya</taxon>
        <taxon>Ascomycota</taxon>
        <taxon>Pezizomycotina</taxon>
        <taxon>Sordariomycetes</taxon>
        <taxon>Sordariomycetidae</taxon>
        <taxon>Sordariales</taxon>
        <taxon>Podosporaceae</taxon>
        <taxon>Podospora</taxon>
    </lineage>
</organism>
<dbReference type="EMBL" id="M28703">
    <property type="protein sequence ID" value="AAA32003.2"/>
    <property type="molecule type" value="Genomic_DNA"/>
</dbReference>
<geneLocation type="mitochondrion" evidence="2"/>
<protein>
    <submittedName>
        <fullName evidence="2">Uncharacterized protein</fullName>
    </submittedName>
</protein>
<proteinExistence type="predicted"/>
<feature type="compositionally biased region" description="Basic residues" evidence="1">
    <location>
        <begin position="88"/>
        <end position="97"/>
    </location>
</feature>
<name>Q02658_PODAS</name>
<dbReference type="PIR" id="JS0106">
    <property type="entry name" value="JS0106"/>
</dbReference>
<reference evidence="2" key="1">
    <citation type="journal article" date="1988" name="Gene">
        <title>Senescence in Podospora anserina: a possible role for nucleic acid interacting proteins suggested by the sequence analysis of a mitochondrial DNA region specifically amplified in senescent cultures.</title>
        <authorList>
            <person name="Vierny-Jamet C."/>
        </authorList>
    </citation>
    <scope>NUCLEOTIDE SEQUENCE</scope>
</reference>
<evidence type="ECO:0000256" key="1">
    <source>
        <dbReference type="SAM" id="MobiDB-lite"/>
    </source>
</evidence>
<evidence type="ECO:0000313" key="2">
    <source>
        <dbReference type="EMBL" id="AAA32003.2"/>
    </source>
</evidence>